<protein>
    <recommendedName>
        <fullName evidence="3">DNA-binding protein</fullName>
    </recommendedName>
</protein>
<reference evidence="1 2" key="1">
    <citation type="submission" date="2021-11" db="EMBL/GenBank/DDBJ databases">
        <authorList>
            <person name="Depoorter E."/>
        </authorList>
    </citation>
    <scope>NUCLEOTIDE SEQUENCE [LARGE SCALE GENOMIC DNA]</scope>
    <source>
        <strain evidence="1 2">LMG 24286</strain>
    </source>
</reference>
<evidence type="ECO:0008006" key="3">
    <source>
        <dbReference type="Google" id="ProtNLM"/>
    </source>
</evidence>
<name>A0ABN8BSP9_9LACO</name>
<gene>
    <name evidence="1" type="ORF">WGH24286_01691</name>
</gene>
<evidence type="ECO:0000313" key="1">
    <source>
        <dbReference type="EMBL" id="CAH0419244.1"/>
    </source>
</evidence>
<comment type="caution">
    <text evidence="1">The sequence shown here is derived from an EMBL/GenBank/DDBJ whole genome shotgun (WGS) entry which is preliminary data.</text>
</comment>
<keyword evidence="2" id="KW-1185">Reference proteome</keyword>
<evidence type="ECO:0000313" key="2">
    <source>
        <dbReference type="Proteomes" id="UP000789719"/>
    </source>
</evidence>
<sequence>MTEQRLADDQFPRLMNKQTVAKFLGIGQNTLESLIKYDGLNEAAFKPSNLNNTMFIKQRVVEWERKVGL</sequence>
<dbReference type="EMBL" id="CAKKNT010000030">
    <property type="protein sequence ID" value="CAH0419244.1"/>
    <property type="molecule type" value="Genomic_DNA"/>
</dbReference>
<dbReference type="Proteomes" id="UP000789719">
    <property type="component" value="Unassembled WGS sequence"/>
</dbReference>
<organism evidence="1 2">
    <name type="scientific">Periweissella ghanensis</name>
    <dbReference type="NCBI Taxonomy" id="467997"/>
    <lineage>
        <taxon>Bacteria</taxon>
        <taxon>Bacillati</taxon>
        <taxon>Bacillota</taxon>
        <taxon>Bacilli</taxon>
        <taxon>Lactobacillales</taxon>
        <taxon>Lactobacillaceae</taxon>
        <taxon>Periweissella</taxon>
    </lineage>
</organism>
<accession>A0ABN8BSP9</accession>
<proteinExistence type="predicted"/>
<dbReference type="RefSeq" id="WP_230099288.1">
    <property type="nucleotide sequence ID" value="NZ_CAKKNT010000030.1"/>
</dbReference>